<evidence type="ECO:0000256" key="8">
    <source>
        <dbReference type="ARBA" id="ARBA00034739"/>
    </source>
</evidence>
<evidence type="ECO:0000256" key="10">
    <source>
        <dbReference type="ARBA" id="ARBA00034899"/>
    </source>
</evidence>
<dbReference type="CTD" id="36342689"/>
<name>W6UX99_ECHGR</name>
<dbReference type="GO" id="GO:0005789">
    <property type="term" value="C:endoplasmic reticulum membrane"/>
    <property type="evidence" value="ECO:0007669"/>
    <property type="project" value="UniProtKB-SubCell"/>
</dbReference>
<comment type="similarity">
    <text evidence="8">Belongs to the TMEM147 family.</text>
</comment>
<organism evidence="12 13">
    <name type="scientific">Echinococcus granulosus</name>
    <name type="common">Hydatid tapeworm</name>
    <dbReference type="NCBI Taxonomy" id="6210"/>
    <lineage>
        <taxon>Eukaryota</taxon>
        <taxon>Metazoa</taxon>
        <taxon>Spiralia</taxon>
        <taxon>Lophotrochozoa</taxon>
        <taxon>Platyhelminthes</taxon>
        <taxon>Cestoda</taxon>
        <taxon>Eucestoda</taxon>
        <taxon>Cyclophyllidea</taxon>
        <taxon>Taeniidae</taxon>
        <taxon>Echinococcus</taxon>
        <taxon>Echinococcus granulosus group</taxon>
    </lineage>
</organism>
<dbReference type="OMA" id="GRYICAY"/>
<feature type="transmembrane region" description="Helical" evidence="11">
    <location>
        <begin position="66"/>
        <end position="85"/>
    </location>
</feature>
<dbReference type="KEGG" id="egl:EGR_06974"/>
<keyword evidence="7 11" id="KW-0472">Membrane</keyword>
<keyword evidence="6 11" id="KW-1133">Transmembrane helix</keyword>
<reference evidence="12 13" key="1">
    <citation type="journal article" date="2013" name="Nat. Genet.">
        <title>The genome of the hydatid tapeworm Echinococcus granulosus.</title>
        <authorList>
            <person name="Zheng H."/>
            <person name="Zhang W."/>
            <person name="Zhang L."/>
            <person name="Zhang Z."/>
            <person name="Li J."/>
            <person name="Lu G."/>
            <person name="Zhu Y."/>
            <person name="Wang Y."/>
            <person name="Huang Y."/>
            <person name="Liu J."/>
            <person name="Kang H."/>
            <person name="Chen J."/>
            <person name="Wang L."/>
            <person name="Chen A."/>
            <person name="Yu S."/>
            <person name="Gao Z."/>
            <person name="Jin L."/>
            <person name="Gu W."/>
            <person name="Wang Z."/>
            <person name="Zhao L."/>
            <person name="Shi B."/>
            <person name="Wen H."/>
            <person name="Lin R."/>
            <person name="Jones M.K."/>
            <person name="Brejova B."/>
            <person name="Vinar T."/>
            <person name="Zhao G."/>
            <person name="McManus D.P."/>
            <person name="Chen Z."/>
            <person name="Zhou Y."/>
            <person name="Wang S."/>
        </authorList>
    </citation>
    <scope>NUCLEOTIDE SEQUENCE [LARGE SCALE GENOMIC DNA]</scope>
</reference>
<feature type="transmembrane region" description="Helical" evidence="11">
    <location>
        <begin position="162"/>
        <end position="185"/>
    </location>
</feature>
<feature type="transmembrane region" description="Helical" evidence="11">
    <location>
        <begin position="97"/>
        <end position="119"/>
    </location>
</feature>
<dbReference type="PANTHER" id="PTHR12869:SF0">
    <property type="entry name" value="BOS COMPLEX SUBUNIT TMEM147"/>
    <property type="match status" value="1"/>
</dbReference>
<sequence length="269" mass="30734">MGFFYFFNCMALAGGPHVLAYRAAGLKEHDAFWRCIQVILIYGVFQLARMFLATLVYFNFDTLSPAGLFNYELLGVLINLLAVRFTYSRMFGRSEIAVFLGCIGWSYGDLIFTKIVPIWTGTRLLEFDWAYIALSLDANFELIFNFVIFLTPWLLMRKGRNVLATCVSVIIFIVACFHLSIFGLIEQQTENLFYVIVVKLLFTLSVGFVGLLLKITWTTEASYESKKQSDDPLSLFKHINKWGTLRLQTLRNALTNASTQRTTLGRRNG</sequence>
<comment type="caution">
    <text evidence="12">The sequence shown here is derived from an EMBL/GenBank/DDBJ whole genome shotgun (WGS) entry which is preliminary data.</text>
</comment>
<evidence type="ECO:0000256" key="11">
    <source>
        <dbReference type="SAM" id="Phobius"/>
    </source>
</evidence>
<keyword evidence="5" id="KW-0256">Endoplasmic reticulum</keyword>
<dbReference type="Pfam" id="PF09767">
    <property type="entry name" value="DUF2053"/>
    <property type="match status" value="1"/>
</dbReference>
<dbReference type="GeneID" id="36342689"/>
<keyword evidence="3" id="KW-1003">Cell membrane</keyword>
<keyword evidence="4 11" id="KW-0812">Transmembrane</keyword>
<gene>
    <name evidence="12" type="ORF">EGR_06974</name>
</gene>
<evidence type="ECO:0000256" key="4">
    <source>
        <dbReference type="ARBA" id="ARBA00022692"/>
    </source>
</evidence>
<evidence type="ECO:0000256" key="1">
    <source>
        <dbReference type="ARBA" id="ARBA00004477"/>
    </source>
</evidence>
<evidence type="ECO:0000313" key="13">
    <source>
        <dbReference type="Proteomes" id="UP000019149"/>
    </source>
</evidence>
<keyword evidence="13" id="KW-1185">Reference proteome</keyword>
<dbReference type="InterPro" id="IPR019164">
    <property type="entry name" value="TMEM147"/>
</dbReference>
<dbReference type="OrthoDB" id="9993532at2759"/>
<evidence type="ECO:0000256" key="7">
    <source>
        <dbReference type="ARBA" id="ARBA00023136"/>
    </source>
</evidence>
<dbReference type="AlphaFoldDB" id="W6UX99"/>
<dbReference type="PANTHER" id="PTHR12869">
    <property type="entry name" value="SMALL SEVEN TRANSMEMBRANE DOMAIN-CONTAINING PROTEIN"/>
    <property type="match status" value="1"/>
</dbReference>
<dbReference type="Proteomes" id="UP000019149">
    <property type="component" value="Unassembled WGS sequence"/>
</dbReference>
<evidence type="ECO:0000256" key="2">
    <source>
        <dbReference type="ARBA" id="ARBA00004651"/>
    </source>
</evidence>
<comment type="subcellular location">
    <subcellularLocation>
        <location evidence="2">Cell membrane</location>
        <topology evidence="2">Multi-pass membrane protein</topology>
    </subcellularLocation>
    <subcellularLocation>
        <location evidence="1">Endoplasmic reticulum membrane</location>
        <topology evidence="1">Multi-pass membrane protein</topology>
    </subcellularLocation>
</comment>
<feature type="transmembrane region" description="Helical" evidence="11">
    <location>
        <begin position="191"/>
        <end position="213"/>
    </location>
</feature>
<protein>
    <recommendedName>
        <fullName evidence="9">BOS complex subunit TMEM147</fullName>
    </recommendedName>
    <alternativeName>
        <fullName evidence="10">Transmembrane protein 147</fullName>
    </alternativeName>
</protein>
<feature type="transmembrane region" description="Helical" evidence="11">
    <location>
        <begin position="131"/>
        <end position="155"/>
    </location>
</feature>
<evidence type="ECO:0000256" key="3">
    <source>
        <dbReference type="ARBA" id="ARBA00022475"/>
    </source>
</evidence>
<dbReference type="STRING" id="6210.W6UX99"/>
<dbReference type="RefSeq" id="XP_024349340.1">
    <property type="nucleotide sequence ID" value="XM_024496223.1"/>
</dbReference>
<dbReference type="GO" id="GO:0005886">
    <property type="term" value="C:plasma membrane"/>
    <property type="evidence" value="ECO:0007669"/>
    <property type="project" value="UniProtKB-SubCell"/>
</dbReference>
<evidence type="ECO:0000313" key="12">
    <source>
        <dbReference type="EMBL" id="EUB58144.1"/>
    </source>
</evidence>
<feature type="transmembrane region" description="Helical" evidence="11">
    <location>
        <begin position="39"/>
        <end position="60"/>
    </location>
</feature>
<evidence type="ECO:0000256" key="9">
    <source>
        <dbReference type="ARBA" id="ARBA00034846"/>
    </source>
</evidence>
<proteinExistence type="inferred from homology"/>
<dbReference type="EMBL" id="APAU02000067">
    <property type="protein sequence ID" value="EUB58144.1"/>
    <property type="molecule type" value="Genomic_DNA"/>
</dbReference>
<evidence type="ECO:0000256" key="5">
    <source>
        <dbReference type="ARBA" id="ARBA00022824"/>
    </source>
</evidence>
<accession>W6UX99</accession>
<evidence type="ECO:0000256" key="6">
    <source>
        <dbReference type="ARBA" id="ARBA00022989"/>
    </source>
</evidence>